<reference evidence="2 3" key="1">
    <citation type="submission" date="2015-08" db="EMBL/GenBank/DDBJ databases">
        <title>Draft Genome Sequence of Pseudoalteromonas porphyrae UCD-SED14.</title>
        <authorList>
            <person name="Coil D.A."/>
            <person name="Jospin G."/>
            <person name="Lee R.D."/>
            <person name="Eisen J.A."/>
        </authorList>
    </citation>
    <scope>NUCLEOTIDE SEQUENCE [LARGE SCALE GENOMIC DNA]</scope>
    <source>
        <strain evidence="2 3">UCD-SED14</strain>
    </source>
</reference>
<dbReference type="InterPro" id="IPR032092">
    <property type="entry name" value="PilW"/>
</dbReference>
<proteinExistence type="predicted"/>
<dbReference type="Proteomes" id="UP000037848">
    <property type="component" value="Unassembled WGS sequence"/>
</dbReference>
<feature type="transmembrane region" description="Helical" evidence="1">
    <location>
        <begin position="6"/>
        <end position="30"/>
    </location>
</feature>
<dbReference type="SUPFAM" id="SSF54523">
    <property type="entry name" value="Pili subunits"/>
    <property type="match status" value="1"/>
</dbReference>
<dbReference type="NCBIfam" id="TIGR02532">
    <property type="entry name" value="IV_pilin_GFxxxE"/>
    <property type="match status" value="1"/>
</dbReference>
<comment type="caution">
    <text evidence="2">The sequence shown here is derived from an EMBL/GenBank/DDBJ whole genome shotgun (WGS) entry which is preliminary data.</text>
</comment>
<dbReference type="EMBL" id="LHPH01000004">
    <property type="protein sequence ID" value="KPH64717.1"/>
    <property type="molecule type" value="Genomic_DNA"/>
</dbReference>
<sequence>MKQHGFTLIEIMISLFIGGLILGGVMFLYVGMKSTTKDTMVIGELQESGRLALSIMKRDIEQIGFWGTFYEDGFTDDNTVTLPNPTSDCFSGQNNGSFPDNSNTNFRSVFAVEATSALQLSCIKNANFDPVSDILQVKYLEGRQVQPDDSTNKQYYFIAQQEKAEFRRGPIDKNSINGNASVWPYGHHVYYVANQTYEINKQSISVPVLMRKRLTPSGGMITETVMEGVENMRFVFGLDTTSNNRVDTYKSIKNMTASDWENRQGILTVQVFILVRSLLPDYGLKLKSQVYTMGEDADQRIISKSDHFRRTLFTTTIRLNNVGANLWNI</sequence>
<keyword evidence="1" id="KW-0472">Membrane</keyword>
<protein>
    <submittedName>
        <fullName evidence="2">Pilus assembly protein PilW</fullName>
    </submittedName>
</protein>
<name>A0A0N1ELW2_9GAMM</name>
<dbReference type="RefSeq" id="WP_054205142.1">
    <property type="nucleotide sequence ID" value="NZ_LHPH01000004.1"/>
</dbReference>
<dbReference type="InterPro" id="IPR012902">
    <property type="entry name" value="N_methyl_site"/>
</dbReference>
<dbReference type="PATRIC" id="fig|187330.3.peg.2871"/>
<dbReference type="OrthoDB" id="5296662at2"/>
<dbReference type="Pfam" id="PF07963">
    <property type="entry name" value="N_methyl"/>
    <property type="match status" value="1"/>
</dbReference>
<keyword evidence="1" id="KW-1133">Transmembrane helix</keyword>
<keyword evidence="1" id="KW-0812">Transmembrane</keyword>
<evidence type="ECO:0000256" key="1">
    <source>
        <dbReference type="SAM" id="Phobius"/>
    </source>
</evidence>
<dbReference type="STRING" id="187330.AMS58_11285"/>
<accession>A0A0N1ELW2</accession>
<dbReference type="Pfam" id="PF16074">
    <property type="entry name" value="PilW"/>
    <property type="match status" value="1"/>
</dbReference>
<organism evidence="2 3">
    <name type="scientific">Pseudoalteromonas porphyrae</name>
    <dbReference type="NCBI Taxonomy" id="187330"/>
    <lineage>
        <taxon>Bacteria</taxon>
        <taxon>Pseudomonadati</taxon>
        <taxon>Pseudomonadota</taxon>
        <taxon>Gammaproteobacteria</taxon>
        <taxon>Alteromonadales</taxon>
        <taxon>Pseudoalteromonadaceae</taxon>
        <taxon>Pseudoalteromonas</taxon>
    </lineage>
</organism>
<dbReference type="AlphaFoldDB" id="A0A0N1ELW2"/>
<dbReference type="InterPro" id="IPR045584">
    <property type="entry name" value="Pilin-like"/>
</dbReference>
<evidence type="ECO:0000313" key="3">
    <source>
        <dbReference type="Proteomes" id="UP000037848"/>
    </source>
</evidence>
<dbReference type="GO" id="GO:0043683">
    <property type="term" value="P:type IV pilus assembly"/>
    <property type="evidence" value="ECO:0007669"/>
    <property type="project" value="InterPro"/>
</dbReference>
<keyword evidence="3" id="KW-1185">Reference proteome</keyword>
<gene>
    <name evidence="2" type="ORF">ADS77_05495</name>
</gene>
<dbReference type="PROSITE" id="PS00409">
    <property type="entry name" value="PROKAR_NTER_METHYL"/>
    <property type="match status" value="1"/>
</dbReference>
<evidence type="ECO:0000313" key="2">
    <source>
        <dbReference type="EMBL" id="KPH64717.1"/>
    </source>
</evidence>